<comment type="caution">
    <text evidence="2">The sequence shown here is derived from an EMBL/GenBank/DDBJ whole genome shotgun (WGS) entry which is preliminary data.</text>
</comment>
<dbReference type="PANTHER" id="PTHR32208:SF21">
    <property type="entry name" value="LOW QUALITY PROTEIN: ALDEHYDE OXIDASE GLOX-LIKE"/>
    <property type="match status" value="1"/>
</dbReference>
<accession>A0A0W0FV45</accession>
<evidence type="ECO:0008006" key="4">
    <source>
        <dbReference type="Google" id="ProtNLM"/>
    </source>
</evidence>
<organism evidence="2 3">
    <name type="scientific">Moniliophthora roreri</name>
    <name type="common">Frosty pod rot fungus</name>
    <name type="synonym">Monilia roreri</name>
    <dbReference type="NCBI Taxonomy" id="221103"/>
    <lineage>
        <taxon>Eukaryota</taxon>
        <taxon>Fungi</taxon>
        <taxon>Dikarya</taxon>
        <taxon>Basidiomycota</taxon>
        <taxon>Agaricomycotina</taxon>
        <taxon>Agaricomycetes</taxon>
        <taxon>Agaricomycetidae</taxon>
        <taxon>Agaricales</taxon>
        <taxon>Marasmiineae</taxon>
        <taxon>Marasmiaceae</taxon>
        <taxon>Moniliophthora</taxon>
    </lineage>
</organism>
<dbReference type="AlphaFoldDB" id="A0A0W0FV45"/>
<reference evidence="2 3" key="1">
    <citation type="submission" date="2015-12" db="EMBL/GenBank/DDBJ databases">
        <title>Draft genome sequence of Moniliophthora roreri, the causal agent of frosty pod rot of cacao.</title>
        <authorList>
            <person name="Aime M.C."/>
            <person name="Diaz-Valderrama J.R."/>
            <person name="Kijpornyongpan T."/>
            <person name="Phillips-Mora W."/>
        </authorList>
    </citation>
    <scope>NUCLEOTIDE SEQUENCE [LARGE SCALE GENOMIC DNA]</scope>
    <source>
        <strain evidence="2 3">MCA 2952</strain>
    </source>
</reference>
<dbReference type="InterPro" id="IPR037293">
    <property type="entry name" value="Gal_Oxidase_central_sf"/>
</dbReference>
<dbReference type="PANTHER" id="PTHR32208">
    <property type="entry name" value="SECRETED PROTEIN-RELATED"/>
    <property type="match status" value="1"/>
</dbReference>
<sequence length="228" mass="24745">MNLHQASERDINTHQVELMDVKTNAFCAAGMYLPNGSFVTFGGNKAIGPGDSKSSDGKDLLDDRLGVSSGRKAIRVRNPCTSSDGFDSSDWPLGDGSIVLIGGFTNGGYINRNTPNDDPMRSGGGTEPNFEFFPPSGREGRDMQFMGKTSGLNSMLLWKDVSPGKFFDQFLNQCVSRFKYDSDAESPSVPWNPQNNTETDLPDMPDRVTRVYPASGAVAMLPLTPSNN</sequence>
<dbReference type="Gene3D" id="2.130.10.80">
    <property type="entry name" value="Galactose oxidase/kelch, beta-propeller"/>
    <property type="match status" value="1"/>
</dbReference>
<name>A0A0W0FV45_MONRR</name>
<dbReference type="EMBL" id="LATX01001611">
    <property type="protein sequence ID" value="KTB40078.1"/>
    <property type="molecule type" value="Genomic_DNA"/>
</dbReference>
<gene>
    <name evidence="2" type="ORF">WG66_7360</name>
</gene>
<feature type="region of interest" description="Disordered" evidence="1">
    <location>
        <begin position="182"/>
        <end position="206"/>
    </location>
</feature>
<evidence type="ECO:0000256" key="1">
    <source>
        <dbReference type="SAM" id="MobiDB-lite"/>
    </source>
</evidence>
<feature type="compositionally biased region" description="Polar residues" evidence="1">
    <location>
        <begin position="189"/>
        <end position="199"/>
    </location>
</feature>
<evidence type="ECO:0000313" key="3">
    <source>
        <dbReference type="Proteomes" id="UP000054988"/>
    </source>
</evidence>
<protein>
    <recommendedName>
        <fullName evidence="4">Glyoxal oxidase N-terminal domain-containing protein</fullName>
    </recommendedName>
</protein>
<proteinExistence type="predicted"/>
<dbReference type="Proteomes" id="UP000054988">
    <property type="component" value="Unassembled WGS sequence"/>
</dbReference>
<evidence type="ECO:0000313" key="2">
    <source>
        <dbReference type="EMBL" id="KTB40078.1"/>
    </source>
</evidence>